<dbReference type="InterPro" id="IPR056769">
    <property type="entry name" value="Piezo_TM1-24"/>
</dbReference>
<sequence>MENYSKETADLSHCFCWMEKLNSSSACQLGMDDAFEEKNDAVHESIFCNIYVLFIDIRLYLFSGLKRTGIAFYCGAHRLQIRPNDLKWIELLAKSMLGVLIFTSMRRLLQERTLANQQAAENVAGSSSLTPEANDANLLSFAEPLKSSILRFFATWWIWIVVLTMLWMEFWNKSSLFRITFVVLVMIFLITFQISLITASLAMAMRMDAMAILLGLWLLIMFTLSRKWML</sequence>
<protein>
    <recommendedName>
        <fullName evidence="1">Piezo TM1-24 domain-containing protein</fullName>
    </recommendedName>
</protein>
<proteinExistence type="predicted"/>
<organism evidence="2">
    <name type="scientific">Dendroctonus ponderosae</name>
    <name type="common">Mountain pine beetle</name>
    <dbReference type="NCBI Taxonomy" id="77166"/>
    <lineage>
        <taxon>Eukaryota</taxon>
        <taxon>Metazoa</taxon>
        <taxon>Ecdysozoa</taxon>
        <taxon>Arthropoda</taxon>
        <taxon>Hexapoda</taxon>
        <taxon>Insecta</taxon>
        <taxon>Pterygota</taxon>
        <taxon>Neoptera</taxon>
        <taxon>Endopterygota</taxon>
        <taxon>Coleoptera</taxon>
        <taxon>Polyphaga</taxon>
        <taxon>Cucujiformia</taxon>
        <taxon>Curculionidae</taxon>
        <taxon>Scolytinae</taxon>
        <taxon>Dendroctonus</taxon>
    </lineage>
</organism>
<name>N6TSV8_DENPD</name>
<dbReference type="AlphaFoldDB" id="N6TSV8"/>
<evidence type="ECO:0000259" key="1">
    <source>
        <dbReference type="Pfam" id="PF24871"/>
    </source>
</evidence>
<accession>N6TSV8</accession>
<feature type="domain" description="Piezo TM1-24" evidence="1">
    <location>
        <begin position="77"/>
        <end position="195"/>
    </location>
</feature>
<evidence type="ECO:0000313" key="2">
    <source>
        <dbReference type="EMBL" id="ENN83549.1"/>
    </source>
</evidence>
<dbReference type="HOGENOM" id="CLU_1205848_0_0_1"/>
<reference evidence="2" key="1">
    <citation type="journal article" date="2013" name="Genome Biol.">
        <title>Draft genome of the mountain pine beetle, Dendroctonus ponderosae Hopkins, a major forest pest.</title>
        <authorList>
            <person name="Keeling C.I."/>
            <person name="Yuen M.M."/>
            <person name="Liao N.Y."/>
            <person name="Docking T.R."/>
            <person name="Chan S.K."/>
            <person name="Taylor G.A."/>
            <person name="Palmquist D.L."/>
            <person name="Jackman S.D."/>
            <person name="Nguyen A."/>
            <person name="Li M."/>
            <person name="Henderson H."/>
            <person name="Janes J.K."/>
            <person name="Zhao Y."/>
            <person name="Pandoh P."/>
            <person name="Moore R."/>
            <person name="Sperling F.A."/>
            <person name="Huber D.P."/>
            <person name="Birol I."/>
            <person name="Jones S.J."/>
            <person name="Bohlmann J."/>
        </authorList>
    </citation>
    <scope>NUCLEOTIDE SEQUENCE</scope>
</reference>
<dbReference type="EMBL" id="KB734536">
    <property type="protein sequence ID" value="ENN83549.1"/>
    <property type="molecule type" value="Genomic_DNA"/>
</dbReference>
<dbReference type="Pfam" id="PF24871">
    <property type="entry name" value="Piezo_TM1-24"/>
    <property type="match status" value="1"/>
</dbReference>
<gene>
    <name evidence="2" type="ORF">YQE_00095</name>
</gene>
<feature type="non-terminal residue" evidence="2">
    <location>
        <position position="1"/>
    </location>
</feature>